<dbReference type="SUPFAM" id="SSF48452">
    <property type="entry name" value="TPR-like"/>
    <property type="match status" value="5"/>
</dbReference>
<dbReference type="EMBL" id="JAMKFE010000024">
    <property type="protein sequence ID" value="MCM5682809.1"/>
    <property type="molecule type" value="Genomic_DNA"/>
</dbReference>
<evidence type="ECO:0000256" key="3">
    <source>
        <dbReference type="PROSITE-ProRule" id="PRU00339"/>
    </source>
</evidence>
<keyword evidence="2 3" id="KW-0802">TPR repeat</keyword>
<dbReference type="PANTHER" id="PTHR45586">
    <property type="entry name" value="TPR REPEAT-CONTAINING PROTEIN PA4667"/>
    <property type="match status" value="1"/>
</dbReference>
<gene>
    <name evidence="5" type="ORF">M8A51_25035</name>
</gene>
<evidence type="ECO:0000313" key="6">
    <source>
        <dbReference type="Proteomes" id="UP001165541"/>
    </source>
</evidence>
<evidence type="ECO:0000256" key="1">
    <source>
        <dbReference type="ARBA" id="ARBA00022737"/>
    </source>
</evidence>
<dbReference type="InterPro" id="IPR019734">
    <property type="entry name" value="TPR_rpt"/>
</dbReference>
<reference evidence="5" key="1">
    <citation type="submission" date="2022-05" db="EMBL/GenBank/DDBJ databases">
        <title>Schlegelella sp. nov., isolated from mangrove soil.</title>
        <authorList>
            <person name="Liu Y."/>
            <person name="Ge X."/>
            <person name="Liu W."/>
        </authorList>
    </citation>
    <scope>NUCLEOTIDE SEQUENCE</scope>
    <source>
        <strain evidence="5">S2-27</strain>
    </source>
</reference>
<dbReference type="Gene3D" id="1.25.40.10">
    <property type="entry name" value="Tetratricopeptide repeat domain"/>
    <property type="match status" value="7"/>
</dbReference>
<feature type="repeat" description="TPR" evidence="3">
    <location>
        <begin position="1011"/>
        <end position="1044"/>
    </location>
</feature>
<dbReference type="Pfam" id="PF13432">
    <property type="entry name" value="TPR_16"/>
    <property type="match status" value="3"/>
</dbReference>
<dbReference type="InterPro" id="IPR051012">
    <property type="entry name" value="CellSynth/LPSAsmb/PSIAsmb"/>
</dbReference>
<protein>
    <submittedName>
        <fullName evidence="5">Tetratricopeptide repeat protein</fullName>
    </submittedName>
</protein>
<keyword evidence="1" id="KW-0677">Repeat</keyword>
<sequence>MIGEEAVGVQPGRPAEQAAAPVLEQAEHLMARGLYLNAQALLPALEADDSAQARLTAARLLWHLGARREADGRVLRTWRRHRDDPAAVVDMIRSVGSRRGPYRAWKLLEAHPLPADAPDKLRADWHSLCAGTLGWLRDFERAEAEHRSALALDANEAWVRVEWSYVCEQRDAYDEALAQAREALRLRPGYRPALQAVAHFCTLLGRDDEALALLGDAVRGTQAAALAMPLFELQMERGLHADALQTLDRCRRYLARADIGIEQWLAARRADVALRLGDVAGARAHALLAGGPFYEGLAKRLEDTSLSECRVELPVGFVRQHFNTCAPATLATLSRYWSRPAPHLEIAEAICYDGTPNHSERRWAEEQAFLTREFTVDWDTARALLDAGVPFTLTTVATHSAHLQAVIGYDELRGSLLIRDPSKRTHVEFDAASLFESHRPFGPRGMLLLPHEEAARIAGIALPESELWDGYHEVMYALSRHDRDAAVRAADALRARAPGHRLSLNADRSIAGYDGNEAAALDLTERLLALYPQEPNLQLSKAASLSVLGSREQCADWWATVQAGPGFDPVVAVRYAQFLSEDARRHREVFQLLEKTLTVHPTDGAAWFTLATLLWQRGRREQALQHYRIAACLQDTNEHHAESYVRACHVLHRSPEGFDFLFQRVIRLGPKSAYPVFTLFSQLEAVERTSEGFDLLRDAVCRRPDDPELLLFAAEVHLRYGEPARAGELLEQARPVAKRAGWLRLRSMHCRETGDTAQALALAREASAIEPLNVGFHRLVASLLAQTEGRAAALAHLRQVAHRHEHHFELQHLLLGWLPDDALPEAIERLHHMLRISPHNAWAHRELAIKLSAQRRFDEAWRSAQAALEMAPRQSETHSTLAYVRLREGRPDEARRHLRDAITLSVDNDYAVAALIDLDPSLAARREALDFVRGELTRQVTLGDGLLTFQETARTIMEPDELLAVLQGVLDRREDLWQAWVACGAHLTRMGRLEEALALLEQAIERFPLLPRVYAEQANALLVSGRRDAARDSLQRALRINPAWHTAVRMYVDSVLDEGHELTRALQALEPALHRTPDNADLRALRGWVRWRQGEREAAVRDLQAALAIEPGLRWAWDALLRCAREIGQPERASQAAEEVVRQRPGDALAWLRLAEYAAQPQRALEAAEQGLKLEPHHQPLYEARLQLLLDGGLHAEVEAALDVSPWGAQPPAPIAVFRPRLARRRGDTDAAFATMRALLERDPHHYPAWRELADWYDEADRCADYLEAARQMVRLAPQAAVAHGYLGHAQSRLGDKAGAAEALHRAFSLDPSYGFAGLQLIDLDIEAGRLERAAQTLEALSRHDTSPYLALRQMRHAIARGDPAAAMQALDAIIGAGQVPADLCELALKEAQEAGWLPAVLERARHAVVQGRCARPAARLWLRHQKGGLLPGSRYRAVKRAMERDPGHALKQAFLVQLGEQPDKSLLNRFVGDHRDVLRGDLECWALVGYAYVSHGLHHQTAAWLDDWRQRPDAPAWALDNLALSLRQLGRHRAAREVSNRSLELLPANADALTWVALDHAHEDDLPALQRVLDSVDPAGVNPYFQHLLFAMRGYVEAVQAADSRCALTHFASVHRSGSKDRVLKTLAGVLMQRLLARHTPPWVRPWRRLQFALGWG</sequence>
<name>A0ABT0YVM0_9BURK</name>
<organism evidence="5 6">
    <name type="scientific">Caldimonas mangrovi</name>
    <dbReference type="NCBI Taxonomy" id="2944811"/>
    <lineage>
        <taxon>Bacteria</taxon>
        <taxon>Pseudomonadati</taxon>
        <taxon>Pseudomonadota</taxon>
        <taxon>Betaproteobacteria</taxon>
        <taxon>Burkholderiales</taxon>
        <taxon>Sphaerotilaceae</taxon>
        <taxon>Caldimonas</taxon>
    </lineage>
</organism>
<feature type="domain" description="Peptidase C39-like" evidence="4">
    <location>
        <begin position="315"/>
        <end position="421"/>
    </location>
</feature>
<evidence type="ECO:0000259" key="4">
    <source>
        <dbReference type="Pfam" id="PF13529"/>
    </source>
</evidence>
<dbReference type="PROSITE" id="PS50005">
    <property type="entry name" value="TPR"/>
    <property type="match status" value="2"/>
</dbReference>
<dbReference type="InterPro" id="IPR039564">
    <property type="entry name" value="Peptidase_C39-like"/>
</dbReference>
<evidence type="ECO:0000256" key="2">
    <source>
        <dbReference type="ARBA" id="ARBA00022803"/>
    </source>
</evidence>
<dbReference type="Pfam" id="PF13529">
    <property type="entry name" value="Peptidase_C39_2"/>
    <property type="match status" value="1"/>
</dbReference>
<dbReference type="Pfam" id="PF14559">
    <property type="entry name" value="TPR_19"/>
    <property type="match status" value="2"/>
</dbReference>
<dbReference type="InterPro" id="IPR011990">
    <property type="entry name" value="TPR-like_helical_dom_sf"/>
</dbReference>
<evidence type="ECO:0000313" key="5">
    <source>
        <dbReference type="EMBL" id="MCM5682809.1"/>
    </source>
</evidence>
<dbReference type="SMART" id="SM00028">
    <property type="entry name" value="TPR"/>
    <property type="match status" value="11"/>
</dbReference>
<dbReference type="Gene3D" id="3.90.70.10">
    <property type="entry name" value="Cysteine proteinases"/>
    <property type="match status" value="1"/>
</dbReference>
<proteinExistence type="predicted"/>
<dbReference type="RefSeq" id="WP_251781351.1">
    <property type="nucleotide sequence ID" value="NZ_JAMKFE010000024.1"/>
</dbReference>
<dbReference type="PANTHER" id="PTHR45586:SF1">
    <property type="entry name" value="LIPOPOLYSACCHARIDE ASSEMBLY PROTEIN B"/>
    <property type="match status" value="1"/>
</dbReference>
<dbReference type="Proteomes" id="UP001165541">
    <property type="component" value="Unassembled WGS sequence"/>
</dbReference>
<accession>A0ABT0YVM0</accession>
<keyword evidence="6" id="KW-1185">Reference proteome</keyword>
<comment type="caution">
    <text evidence="5">The sequence shown here is derived from an EMBL/GenBank/DDBJ whole genome shotgun (WGS) entry which is preliminary data.</text>
</comment>
<feature type="repeat" description="TPR" evidence="3">
    <location>
        <begin position="1281"/>
        <end position="1314"/>
    </location>
</feature>